<dbReference type="EMBL" id="CAXAMM010019713">
    <property type="protein sequence ID" value="CAK9046288.1"/>
    <property type="molecule type" value="Genomic_DNA"/>
</dbReference>
<name>A0ABP0M476_9DINO</name>
<dbReference type="InterPro" id="IPR045092">
    <property type="entry name" value="Rrp6-like"/>
</dbReference>
<dbReference type="CDD" id="cd06147">
    <property type="entry name" value="Rrp6p_like_exo"/>
    <property type="match status" value="1"/>
</dbReference>
<dbReference type="InterPro" id="IPR012337">
    <property type="entry name" value="RNaseH-like_sf"/>
</dbReference>
<sequence>MQNSTAVDEALCQRVQLAPGFIEKLLPQLVDLVKYSRLLPQGEEHAIRRGSRDFLASSKDLGFRSLQAVHQIFRFVDQTIHRNTAPEGLKNFNLLVDSIDDILERADGHLKNAAAGVQREEAEEEEKELSHSAPGATQPASRLPKPQVRWRHLIDNHRTHFVPRLLVKHNEESPLSPKLLEAQAKVGIRPSTGSSAKPAEDELQSHLAAMGVGSRPQDLALANPYEEELNALAWPDSFFQCKPAQRYPRVEDTPLVMVRTDEELKQMIQEVKATCIGKEIAVDVEHHDFRSYRGFVCLVQVSTRQKDFLLDPFEIFEQMHLLNEIFSDPRILKVLHGADRDVLWLQRDFSVYLVNMFDTGLATRALRLQGGYSLANLVSHFCGVKLDKKYQTADWRERPLPQEMIHYARADTHYLLFCYDCLKNALLAQSGMASTSGVNLGIAVLESGDLQATEEGVQTLQATMQKSAALCGQAYHEAPLDAGQLAMSLCERFGSKQRPLDAKQMNALKAIAEWRDCLARNIDESLNFIAPDACLWRICLAMPTSPVKLRSTCNPLPTTLQQHAQEVVDIIVKCLQGQTPAELLAADPKTPHITADSPPREVEADVPVLREVEAETSWKIGEWPLRSPEGSPRPLVHVTATFGRLPALGRKREFAVLCGADSGSEDADTGPVSVERPQKRARVIRRKISFAAPAPEPAPEPALEPALEPAEGVDTGEEAERKLESEAPKDAEAQAPEGGLPAPMRKRKRKRPNSQRSLENLVSAPQASKPASPAAPKPASVPSTQSVRRSKGKL</sequence>
<proteinExistence type="predicted"/>
<dbReference type="PANTHER" id="PTHR12124:SF47">
    <property type="entry name" value="EXOSOME COMPONENT 10"/>
    <property type="match status" value="1"/>
</dbReference>
<dbReference type="InterPro" id="IPR002562">
    <property type="entry name" value="3'-5'_exonuclease_dom"/>
</dbReference>
<dbReference type="InterPro" id="IPR036397">
    <property type="entry name" value="RNaseH_sf"/>
</dbReference>
<evidence type="ECO:0000313" key="2">
    <source>
        <dbReference type="Proteomes" id="UP001642464"/>
    </source>
</evidence>
<comment type="caution">
    <text evidence="1">The sequence shown here is derived from an EMBL/GenBank/DDBJ whole genome shotgun (WGS) entry which is preliminary data.</text>
</comment>
<dbReference type="SMART" id="SM00341">
    <property type="entry name" value="HRDC"/>
    <property type="match status" value="1"/>
</dbReference>
<dbReference type="InterPro" id="IPR049559">
    <property type="entry name" value="Rrp6p-like_exo"/>
</dbReference>
<keyword evidence="2" id="KW-1185">Reference proteome</keyword>
<dbReference type="PANTHER" id="PTHR12124">
    <property type="entry name" value="POLYMYOSITIS/SCLERODERMA AUTOANTIGEN-RELATED"/>
    <property type="match status" value="1"/>
</dbReference>
<reference evidence="1 2" key="1">
    <citation type="submission" date="2024-02" db="EMBL/GenBank/DDBJ databases">
        <authorList>
            <person name="Chen Y."/>
            <person name="Shah S."/>
            <person name="Dougan E. K."/>
            <person name="Thang M."/>
            <person name="Chan C."/>
        </authorList>
    </citation>
    <scope>NUCLEOTIDE SEQUENCE [LARGE SCALE GENOMIC DNA]</scope>
</reference>
<evidence type="ECO:0000313" key="1">
    <source>
        <dbReference type="EMBL" id="CAK9046288.1"/>
    </source>
</evidence>
<dbReference type="SUPFAM" id="SSF53098">
    <property type="entry name" value="Ribonuclease H-like"/>
    <property type="match status" value="1"/>
</dbReference>
<dbReference type="Pfam" id="PF01612">
    <property type="entry name" value="DNA_pol_A_exo1"/>
    <property type="match status" value="1"/>
</dbReference>
<dbReference type="InterPro" id="IPR002121">
    <property type="entry name" value="HRDC_dom"/>
</dbReference>
<dbReference type="InterPro" id="IPR010997">
    <property type="entry name" value="HRDC-like_sf"/>
</dbReference>
<dbReference type="Pfam" id="PF00570">
    <property type="entry name" value="HRDC"/>
    <property type="match status" value="1"/>
</dbReference>
<protein>
    <submittedName>
        <fullName evidence="1">Uncharacterized protein</fullName>
    </submittedName>
</protein>
<accession>A0ABP0M476</accession>
<dbReference type="SUPFAM" id="SSF47819">
    <property type="entry name" value="HRDC-like"/>
    <property type="match status" value="1"/>
</dbReference>
<dbReference type="Gene3D" id="3.30.420.10">
    <property type="entry name" value="Ribonuclease H-like superfamily/Ribonuclease H"/>
    <property type="match status" value="1"/>
</dbReference>
<dbReference type="PROSITE" id="PS50967">
    <property type="entry name" value="HRDC"/>
    <property type="match status" value="1"/>
</dbReference>
<dbReference type="Gene3D" id="1.10.150.80">
    <property type="entry name" value="HRDC domain"/>
    <property type="match status" value="1"/>
</dbReference>
<dbReference type="Proteomes" id="UP001642464">
    <property type="component" value="Unassembled WGS sequence"/>
</dbReference>
<gene>
    <name evidence="1" type="ORF">SCF082_LOCUS26077</name>
</gene>
<dbReference type="InterPro" id="IPR044876">
    <property type="entry name" value="HRDC_dom_sf"/>
</dbReference>
<organism evidence="1 2">
    <name type="scientific">Durusdinium trenchii</name>
    <dbReference type="NCBI Taxonomy" id="1381693"/>
    <lineage>
        <taxon>Eukaryota</taxon>
        <taxon>Sar</taxon>
        <taxon>Alveolata</taxon>
        <taxon>Dinophyceae</taxon>
        <taxon>Suessiales</taxon>
        <taxon>Symbiodiniaceae</taxon>
        <taxon>Durusdinium</taxon>
    </lineage>
</organism>
<dbReference type="SMART" id="SM00474">
    <property type="entry name" value="35EXOc"/>
    <property type="match status" value="1"/>
</dbReference>